<evidence type="ECO:0000256" key="4">
    <source>
        <dbReference type="ARBA" id="ARBA00023211"/>
    </source>
</evidence>
<dbReference type="SUPFAM" id="SSF51338">
    <property type="entry name" value="Composite domain of metallo-dependent hydrolases"/>
    <property type="match status" value="1"/>
</dbReference>
<dbReference type="SUPFAM" id="SSF51556">
    <property type="entry name" value="Metallo-dependent hydrolases"/>
    <property type="match status" value="1"/>
</dbReference>
<accession>A0A327YRH7</accession>
<feature type="domain" description="Amidohydrolase-related" evidence="7">
    <location>
        <begin position="76"/>
        <end position="358"/>
    </location>
</feature>
<dbReference type="InterPro" id="IPR032466">
    <property type="entry name" value="Metal_Hydrolase"/>
</dbReference>
<evidence type="ECO:0000256" key="6">
    <source>
        <dbReference type="HAMAP-Rule" id="MF_01518"/>
    </source>
</evidence>
<evidence type="ECO:0000256" key="1">
    <source>
        <dbReference type="ARBA" id="ARBA00006773"/>
    </source>
</evidence>
<dbReference type="InterPro" id="IPR006680">
    <property type="entry name" value="Amidohydro-rel"/>
</dbReference>
<comment type="cofactor">
    <cofactor evidence="6">
        <name>Mn(2+)</name>
        <dbReference type="ChEBI" id="CHEBI:29035"/>
    </cofactor>
</comment>
<dbReference type="RefSeq" id="WP_111549612.1">
    <property type="nucleotide sequence ID" value="NZ_LIGK01000004.1"/>
</dbReference>
<sequence>MTPSDLDTPDLRDRAIAAARGECRFDLLLTGARIADPVMQELRAADIGLVGALIASVHAPGTRTDAAGVIDAAGMIVTPGLIDTHMHVESSMVTPETYAAHVAPRGVTTLVWDPHEFANVAGTDGVDYAARAAANACARLLPLVPSCVPSAPGYETAGADFDGNVIAGLLARDDMHGLAEVMDMGAVISRAPRMRGILTAALASGKPVCGHARGLTGAELQAFVTAGIGSDHELTSADDLMEKLRAGLWIELRGSHDHLLPDIALALAALPHCPPTLTLCTDDTFPDELANAGGLDDMLRRMIRYGLPPLRALQAATYNAARKLGRGDLGLVAPGRRADLVLTRSLKDFRAETVLIDGAPLRQPEPLAMPPRLRNSMALGPVTPEAFDIAATGKTARLAAIDRPRFTRWSEISAPVESGRIVLPRGATRIAVLHRHGRVPVVPRVGLLTGWGDWRGAFATTVSHDSHNLTVFGADPIDMAAAANALVACGGGMAVAVQGKVTALLPLPVAGLVSEAPLAEVAAQLVALRAAMDAVVDWQPPYLVFKALVGATLACNKGPHQTDLGIADPQAGRLLSPPLL</sequence>
<evidence type="ECO:0000259" key="8">
    <source>
        <dbReference type="Pfam" id="PF13382"/>
    </source>
</evidence>
<reference evidence="9 10" key="1">
    <citation type="submission" date="2018-06" db="EMBL/GenBank/DDBJ databases">
        <title>Genomic Encyclopedia of Archaeal and Bacterial Type Strains, Phase II (KMG-II): from individual species to whole genera.</title>
        <authorList>
            <person name="Goeker M."/>
        </authorList>
    </citation>
    <scope>NUCLEOTIDE SEQUENCE [LARGE SCALE GENOMIC DNA]</scope>
    <source>
        <strain evidence="9 10">DSM 22011</strain>
    </source>
</reference>
<comment type="similarity">
    <text evidence="1 6">Belongs to the metallo-dependent hydrolases superfamily. Adenine deaminase family.</text>
</comment>
<evidence type="ECO:0000313" key="10">
    <source>
        <dbReference type="Proteomes" id="UP000249165"/>
    </source>
</evidence>
<dbReference type="PANTHER" id="PTHR11113:SF2">
    <property type="entry name" value="ADENINE DEAMINASE"/>
    <property type="match status" value="1"/>
</dbReference>
<dbReference type="Proteomes" id="UP000249165">
    <property type="component" value="Unassembled WGS sequence"/>
</dbReference>
<dbReference type="EMBL" id="QLMG01000002">
    <property type="protein sequence ID" value="RAK22946.1"/>
    <property type="molecule type" value="Genomic_DNA"/>
</dbReference>
<dbReference type="Pfam" id="PF13382">
    <property type="entry name" value="Adenine_deam_C"/>
    <property type="match status" value="1"/>
</dbReference>
<dbReference type="AlphaFoldDB" id="A0A327YRH7"/>
<dbReference type="InterPro" id="IPR026912">
    <property type="entry name" value="Adenine_deam_C"/>
</dbReference>
<keyword evidence="10" id="KW-1185">Reference proteome</keyword>
<protein>
    <recommendedName>
        <fullName evidence="2 6">Adenine deaminase</fullName>
        <shortName evidence="6">Adenase</shortName>
        <shortName evidence="6">Adenine aminase</shortName>
        <ecNumber evidence="2 6">3.5.4.2</ecNumber>
    </recommendedName>
</protein>
<gene>
    <name evidence="6" type="primary">ade</name>
    <name evidence="9" type="ORF">ATI53_1002125</name>
</gene>
<keyword evidence="3 6" id="KW-0378">Hydrolase</keyword>
<dbReference type="GO" id="GO:0006146">
    <property type="term" value="P:adenine catabolic process"/>
    <property type="evidence" value="ECO:0007669"/>
    <property type="project" value="InterPro"/>
</dbReference>
<dbReference type="GO" id="GO:0000034">
    <property type="term" value="F:adenine deaminase activity"/>
    <property type="evidence" value="ECO:0007669"/>
    <property type="project" value="UniProtKB-UniRule"/>
</dbReference>
<dbReference type="OrthoDB" id="9775607at2"/>
<keyword evidence="4 6" id="KW-0464">Manganese</keyword>
<organism evidence="9 10">
    <name type="scientific">Salipiger aestuarii</name>
    <dbReference type="NCBI Taxonomy" id="568098"/>
    <lineage>
        <taxon>Bacteria</taxon>
        <taxon>Pseudomonadati</taxon>
        <taxon>Pseudomonadota</taxon>
        <taxon>Alphaproteobacteria</taxon>
        <taxon>Rhodobacterales</taxon>
        <taxon>Roseobacteraceae</taxon>
        <taxon>Salipiger</taxon>
    </lineage>
</organism>
<evidence type="ECO:0000313" key="9">
    <source>
        <dbReference type="EMBL" id="RAK22946.1"/>
    </source>
</evidence>
<dbReference type="EC" id="3.5.4.2" evidence="2 6"/>
<name>A0A327YRH7_9RHOB</name>
<evidence type="ECO:0000256" key="2">
    <source>
        <dbReference type="ARBA" id="ARBA00012782"/>
    </source>
</evidence>
<evidence type="ECO:0000256" key="5">
    <source>
        <dbReference type="ARBA" id="ARBA00047720"/>
    </source>
</evidence>
<dbReference type="Pfam" id="PF01979">
    <property type="entry name" value="Amidohydro_1"/>
    <property type="match status" value="1"/>
</dbReference>
<comment type="catalytic activity">
    <reaction evidence="5 6">
        <text>adenine + H2O + H(+) = hypoxanthine + NH4(+)</text>
        <dbReference type="Rhea" id="RHEA:23688"/>
        <dbReference type="ChEBI" id="CHEBI:15377"/>
        <dbReference type="ChEBI" id="CHEBI:15378"/>
        <dbReference type="ChEBI" id="CHEBI:16708"/>
        <dbReference type="ChEBI" id="CHEBI:17368"/>
        <dbReference type="ChEBI" id="CHEBI:28938"/>
        <dbReference type="EC" id="3.5.4.2"/>
    </reaction>
</comment>
<dbReference type="InterPro" id="IPR011059">
    <property type="entry name" value="Metal-dep_hydrolase_composite"/>
</dbReference>
<dbReference type="Gene3D" id="2.30.40.10">
    <property type="entry name" value="Urease, subunit C, domain 1"/>
    <property type="match status" value="1"/>
</dbReference>
<dbReference type="Gene3D" id="3.20.20.140">
    <property type="entry name" value="Metal-dependent hydrolases"/>
    <property type="match status" value="1"/>
</dbReference>
<dbReference type="PANTHER" id="PTHR11113">
    <property type="entry name" value="N-ACETYLGLUCOSAMINE-6-PHOSPHATE DEACETYLASE"/>
    <property type="match status" value="1"/>
</dbReference>
<comment type="caution">
    <text evidence="9">The sequence shown here is derived from an EMBL/GenBank/DDBJ whole genome shotgun (WGS) entry which is preliminary data.</text>
</comment>
<evidence type="ECO:0000256" key="3">
    <source>
        <dbReference type="ARBA" id="ARBA00022801"/>
    </source>
</evidence>
<dbReference type="HAMAP" id="MF_01518">
    <property type="entry name" value="Adenine_deamin"/>
    <property type="match status" value="1"/>
</dbReference>
<evidence type="ECO:0000259" key="7">
    <source>
        <dbReference type="Pfam" id="PF01979"/>
    </source>
</evidence>
<feature type="domain" description="Adenine deaminase C-terminal" evidence="8">
    <location>
        <begin position="406"/>
        <end position="569"/>
    </location>
</feature>
<dbReference type="InterPro" id="IPR006679">
    <property type="entry name" value="Adenine_deam"/>
</dbReference>
<proteinExistence type="inferred from homology"/>